<dbReference type="Gene3D" id="1.10.260.40">
    <property type="entry name" value="lambda repressor-like DNA-binding domains"/>
    <property type="match status" value="1"/>
</dbReference>
<evidence type="ECO:0000259" key="1">
    <source>
        <dbReference type="PROSITE" id="PS50943"/>
    </source>
</evidence>
<comment type="caution">
    <text evidence="2">The sequence shown here is derived from an EMBL/GenBank/DDBJ whole genome shotgun (WGS) entry which is preliminary data.</text>
</comment>
<proteinExistence type="predicted"/>
<protein>
    <submittedName>
        <fullName evidence="2">Helix-turn-helix transcriptional regulator</fullName>
    </submittedName>
</protein>
<dbReference type="EMBL" id="VUOB01000058">
    <property type="protein sequence ID" value="KAA2255209.1"/>
    <property type="molecule type" value="Genomic_DNA"/>
</dbReference>
<dbReference type="CDD" id="cd00093">
    <property type="entry name" value="HTH_XRE"/>
    <property type="match status" value="1"/>
</dbReference>
<dbReference type="PROSITE" id="PS50943">
    <property type="entry name" value="HTH_CROC1"/>
    <property type="match status" value="1"/>
</dbReference>
<gene>
    <name evidence="2" type="ORF">F0L68_28725</name>
</gene>
<sequence>MGPDGAAGRRIRELRLARGLSQAYLSGPGLSTALLSMIESGRRAATSATVARLAELLGSTVEYLETGEQPPTWQEIERVLAFAEIALHHGSSAQALADFDAVLAGGPPPFAARARLGRARALESLNRFDDAIAEFDALARQADPGGAEWAERNMDAARCYGMAGDESAAIELGERALGVVEELGLDWTNETIRLGVTLAGAYRSRGDVVRAEALLRRLLAAADEMGSPLARGSAMWNAALVAYDRGRLGDARLLAERALALIGETGHERNIATLRAVYGSVLALAEPGEAARALAILREAHGSLLEVANPTGVARCEVAMAETALLLGDPGLSMTYARAAADRVRGLRGIEEPYAVVALAEAAHADGDPGTATAAMDEAAALLDAVDQSRRAKPHLWQRIAVFREETGDTTGALEAYRRAMLAAGFPGRVRHEVRTRSGR</sequence>
<name>A0A5B2WXU4_9PSEU</name>
<dbReference type="Pfam" id="PF01381">
    <property type="entry name" value="HTH_3"/>
    <property type="match status" value="1"/>
</dbReference>
<dbReference type="InterPro" id="IPR010982">
    <property type="entry name" value="Lambda_DNA-bd_dom_sf"/>
</dbReference>
<keyword evidence="3" id="KW-1185">Reference proteome</keyword>
<dbReference type="GO" id="GO:0003677">
    <property type="term" value="F:DNA binding"/>
    <property type="evidence" value="ECO:0007669"/>
    <property type="project" value="InterPro"/>
</dbReference>
<dbReference type="Gene3D" id="1.25.40.10">
    <property type="entry name" value="Tetratricopeptide repeat domain"/>
    <property type="match status" value="1"/>
</dbReference>
<evidence type="ECO:0000313" key="3">
    <source>
        <dbReference type="Proteomes" id="UP000323454"/>
    </source>
</evidence>
<feature type="domain" description="HTH cro/C1-type" evidence="1">
    <location>
        <begin position="11"/>
        <end position="64"/>
    </location>
</feature>
<dbReference type="OrthoDB" id="4516646at2"/>
<dbReference type="InterPro" id="IPR001387">
    <property type="entry name" value="Cro/C1-type_HTH"/>
</dbReference>
<accession>A0A5B2WXU4</accession>
<reference evidence="2 3" key="2">
    <citation type="submission" date="2019-09" db="EMBL/GenBank/DDBJ databases">
        <authorList>
            <person name="Jin C."/>
        </authorList>
    </citation>
    <scope>NUCLEOTIDE SEQUENCE [LARGE SCALE GENOMIC DNA]</scope>
    <source>
        <strain evidence="2 3">AN110305</strain>
    </source>
</reference>
<reference evidence="2 3" key="1">
    <citation type="submission" date="2019-09" db="EMBL/GenBank/DDBJ databases">
        <title>Goodfellowia gen. nov., a new genus of the Pseudonocardineae related to Actinoalloteichus, containing Goodfellowia coeruleoviolacea gen. nov., comb. nov. gen. nov., comb. nov.</title>
        <authorList>
            <person name="Labeda D."/>
        </authorList>
    </citation>
    <scope>NUCLEOTIDE SEQUENCE [LARGE SCALE GENOMIC DNA]</scope>
    <source>
        <strain evidence="2 3">AN110305</strain>
    </source>
</reference>
<organism evidence="2 3">
    <name type="scientific">Solihabitans fulvus</name>
    <dbReference type="NCBI Taxonomy" id="1892852"/>
    <lineage>
        <taxon>Bacteria</taxon>
        <taxon>Bacillati</taxon>
        <taxon>Actinomycetota</taxon>
        <taxon>Actinomycetes</taxon>
        <taxon>Pseudonocardiales</taxon>
        <taxon>Pseudonocardiaceae</taxon>
        <taxon>Solihabitans</taxon>
    </lineage>
</organism>
<dbReference type="InterPro" id="IPR011990">
    <property type="entry name" value="TPR-like_helical_dom_sf"/>
</dbReference>
<dbReference type="SMART" id="SM00530">
    <property type="entry name" value="HTH_XRE"/>
    <property type="match status" value="1"/>
</dbReference>
<evidence type="ECO:0000313" key="2">
    <source>
        <dbReference type="EMBL" id="KAA2255209.1"/>
    </source>
</evidence>
<dbReference type="Proteomes" id="UP000323454">
    <property type="component" value="Unassembled WGS sequence"/>
</dbReference>
<dbReference type="SUPFAM" id="SSF47413">
    <property type="entry name" value="lambda repressor-like DNA-binding domains"/>
    <property type="match status" value="1"/>
</dbReference>
<dbReference type="RefSeq" id="WP_149852963.1">
    <property type="nucleotide sequence ID" value="NZ_VUOB01000058.1"/>
</dbReference>
<dbReference type="Pfam" id="PF13432">
    <property type="entry name" value="TPR_16"/>
    <property type="match status" value="2"/>
</dbReference>
<dbReference type="SUPFAM" id="SSF48452">
    <property type="entry name" value="TPR-like"/>
    <property type="match status" value="2"/>
</dbReference>
<dbReference type="AlphaFoldDB" id="A0A5B2WXU4"/>